<gene>
    <name evidence="9" type="ORF">Unknown280_2120</name>
</gene>
<sequence length="298" mass="33953">MKEKAIRLPEKNIAQEILMIVPAICLLVLFMVIPFFEGFKLSLTNQKLIQGPVSPKFIWFRNYVEILRDKEFWQAFKNVVLFTVMVIPLQCGFALFMANVLNRVTYGKGWLRGLFFLPYITPMVIVAMIWRSMYQYPEGIMNIVFNSLGLKPIDWLGNEKWAMPSIVFLSAWQAFGFQMIIYLGGLQSIPKSIYEAASIDGANPMQQFWSITFPSLRETNVLVLIVTTIQALKLFTQINIMTKGGPNGATNTLVNYIYTKGFEAQKIGYSSAASVILFILILIIFLIQNALLNKKQDS</sequence>
<dbReference type="SUPFAM" id="SSF161098">
    <property type="entry name" value="MetI-like"/>
    <property type="match status" value="1"/>
</dbReference>
<organism evidence="9">
    <name type="scientific">uncultured Spirochaetaceae bacterium</name>
    <dbReference type="NCBI Taxonomy" id="201186"/>
    <lineage>
        <taxon>Bacteria</taxon>
        <taxon>Pseudomonadati</taxon>
        <taxon>Spirochaetota</taxon>
        <taxon>Spirochaetia</taxon>
        <taxon>Spirochaetales</taxon>
        <taxon>Spirochaetaceae</taxon>
        <taxon>environmental samples</taxon>
    </lineage>
</organism>
<evidence type="ECO:0000313" key="9">
    <source>
        <dbReference type="EMBL" id="QGT51520.1"/>
    </source>
</evidence>
<dbReference type="InterPro" id="IPR051393">
    <property type="entry name" value="ABC_transporter_permease"/>
</dbReference>
<keyword evidence="6 7" id="KW-0472">Membrane</keyword>
<keyword evidence="3" id="KW-1003">Cell membrane</keyword>
<dbReference type="PROSITE" id="PS50928">
    <property type="entry name" value="ABC_TM1"/>
    <property type="match status" value="1"/>
</dbReference>
<feature type="domain" description="ABC transmembrane type-1" evidence="8">
    <location>
        <begin position="76"/>
        <end position="288"/>
    </location>
</feature>
<feature type="transmembrane region" description="Helical" evidence="7">
    <location>
        <begin position="267"/>
        <end position="287"/>
    </location>
</feature>
<feature type="transmembrane region" description="Helical" evidence="7">
    <location>
        <begin position="12"/>
        <end position="36"/>
    </location>
</feature>
<feature type="transmembrane region" description="Helical" evidence="7">
    <location>
        <begin position="161"/>
        <end position="183"/>
    </location>
</feature>
<dbReference type="Pfam" id="PF00528">
    <property type="entry name" value="BPD_transp_1"/>
    <property type="match status" value="1"/>
</dbReference>
<accession>A0A650EP07</accession>
<evidence type="ECO:0000259" key="8">
    <source>
        <dbReference type="PROSITE" id="PS50928"/>
    </source>
</evidence>
<proteinExistence type="inferred from homology"/>
<dbReference type="GO" id="GO:0055085">
    <property type="term" value="P:transmembrane transport"/>
    <property type="evidence" value="ECO:0007669"/>
    <property type="project" value="InterPro"/>
</dbReference>
<evidence type="ECO:0000256" key="7">
    <source>
        <dbReference type="RuleBase" id="RU363032"/>
    </source>
</evidence>
<dbReference type="PANTHER" id="PTHR30193:SF37">
    <property type="entry name" value="INNER MEMBRANE ABC TRANSPORTER PERMEASE PROTEIN YCJO"/>
    <property type="match status" value="1"/>
</dbReference>
<dbReference type="GO" id="GO:0005886">
    <property type="term" value="C:plasma membrane"/>
    <property type="evidence" value="ECO:0007669"/>
    <property type="project" value="UniProtKB-SubCell"/>
</dbReference>
<evidence type="ECO:0000256" key="4">
    <source>
        <dbReference type="ARBA" id="ARBA00022692"/>
    </source>
</evidence>
<evidence type="ECO:0000256" key="1">
    <source>
        <dbReference type="ARBA" id="ARBA00004651"/>
    </source>
</evidence>
<reference evidence="9" key="1">
    <citation type="journal article" date="2020" name="J. ISSAAS">
        <title>Lactobacilli and other gastrointestinal microbiota of Peromyscus leucopus, reservoir host for agents of Lyme disease and other zoonoses in North America.</title>
        <authorList>
            <person name="Milovic A."/>
            <person name="Bassam K."/>
            <person name="Shao H."/>
            <person name="Chatzistamou I."/>
            <person name="Tufts D.M."/>
            <person name="Diuk-Wasser M."/>
            <person name="Barbour A.G."/>
        </authorList>
    </citation>
    <scope>NUCLEOTIDE SEQUENCE</scope>
    <source>
        <strain evidence="9">LL50</strain>
    </source>
</reference>
<evidence type="ECO:0000256" key="2">
    <source>
        <dbReference type="ARBA" id="ARBA00022448"/>
    </source>
</evidence>
<feature type="transmembrane region" description="Helical" evidence="7">
    <location>
        <begin position="79"/>
        <end position="98"/>
    </location>
</feature>
<keyword evidence="4 7" id="KW-0812">Transmembrane</keyword>
<dbReference type="InterPro" id="IPR035906">
    <property type="entry name" value="MetI-like_sf"/>
</dbReference>
<dbReference type="EMBL" id="MN577574">
    <property type="protein sequence ID" value="QGT51520.1"/>
    <property type="molecule type" value="Genomic_DNA"/>
</dbReference>
<evidence type="ECO:0000256" key="3">
    <source>
        <dbReference type="ARBA" id="ARBA00022475"/>
    </source>
</evidence>
<protein>
    <submittedName>
        <fullName evidence="9">ABC transporter permease</fullName>
    </submittedName>
</protein>
<comment type="similarity">
    <text evidence="7">Belongs to the binding-protein-dependent transport system permease family.</text>
</comment>
<keyword evidence="5 7" id="KW-1133">Transmembrane helix</keyword>
<dbReference type="Gene3D" id="1.10.3720.10">
    <property type="entry name" value="MetI-like"/>
    <property type="match status" value="1"/>
</dbReference>
<evidence type="ECO:0000256" key="5">
    <source>
        <dbReference type="ARBA" id="ARBA00022989"/>
    </source>
</evidence>
<dbReference type="InterPro" id="IPR000515">
    <property type="entry name" value="MetI-like"/>
</dbReference>
<keyword evidence="2 7" id="KW-0813">Transport</keyword>
<evidence type="ECO:0000256" key="6">
    <source>
        <dbReference type="ARBA" id="ARBA00023136"/>
    </source>
</evidence>
<name>A0A650EP07_9SPIO</name>
<dbReference type="CDD" id="cd06261">
    <property type="entry name" value="TM_PBP2"/>
    <property type="match status" value="1"/>
</dbReference>
<dbReference type="AlphaFoldDB" id="A0A650EP07"/>
<comment type="subcellular location">
    <subcellularLocation>
        <location evidence="1 7">Cell membrane</location>
        <topology evidence="1 7">Multi-pass membrane protein</topology>
    </subcellularLocation>
</comment>
<dbReference type="PANTHER" id="PTHR30193">
    <property type="entry name" value="ABC TRANSPORTER PERMEASE PROTEIN"/>
    <property type="match status" value="1"/>
</dbReference>
<feature type="transmembrane region" description="Helical" evidence="7">
    <location>
        <begin position="110"/>
        <end position="130"/>
    </location>
</feature>